<dbReference type="EMBL" id="VZPB01000027">
    <property type="protein sequence ID" value="KAB0581093.1"/>
    <property type="molecule type" value="Genomic_DNA"/>
</dbReference>
<protein>
    <submittedName>
        <fullName evidence="1">MinD/ParA family protein</fullName>
    </submittedName>
</protein>
<sequence>MTAFSSSFKGSDQADGLRRLFAAPRQQIVPVAANRQVDCAGVLLERLSLAFSNLGAHVFVIDAADSSPQPHELVDIDLPSCIERLGSGVHYLAARGLPRRHVNTRGSSEAWLQAVAECVPQADVVIVHAEARDLCRLLGRREVAPVLMSELSSESLTEAYAAMKLLSQRSGLMAFDLLVGMASRPRRAERVADRLASCADNFLSAVLRSWAPVDRDLPITAPVSTELERVAANQLTGLEGHSALSLPAAGAGRGLALALD</sequence>
<dbReference type="RefSeq" id="WP_151124463.1">
    <property type="nucleotide sequence ID" value="NZ_CP088081.1"/>
</dbReference>
<dbReference type="OrthoDB" id="9150627at2"/>
<gene>
    <name evidence="1" type="ORF">F7Q92_12500</name>
</gene>
<keyword evidence="2" id="KW-1185">Reference proteome</keyword>
<evidence type="ECO:0000313" key="2">
    <source>
        <dbReference type="Proteomes" id="UP000430120"/>
    </source>
</evidence>
<dbReference type="AlphaFoldDB" id="A0A643FEG2"/>
<proteinExistence type="predicted"/>
<reference evidence="1 2" key="1">
    <citation type="submission" date="2019-09" db="EMBL/GenBank/DDBJ databases">
        <title>Draft genome sequences of 48 bacterial type strains from the CCUG.</title>
        <authorList>
            <person name="Tunovic T."/>
            <person name="Pineiro-Iglesias B."/>
            <person name="Unosson C."/>
            <person name="Inganas E."/>
            <person name="Ohlen M."/>
            <person name="Cardew S."/>
            <person name="Jensie-Markopoulos S."/>
            <person name="Salva-Serra F."/>
            <person name="Jaen-Luchoro D."/>
            <person name="Karlsson R."/>
            <person name="Svensson-Stadler L."/>
            <person name="Chun J."/>
            <person name="Moore E."/>
        </authorList>
    </citation>
    <scope>NUCLEOTIDE SEQUENCE [LARGE SCALE GENOMIC DNA]</scope>
    <source>
        <strain evidence="1 2">CCUG 30977</strain>
    </source>
</reference>
<name>A0A643FEG2_IDEDE</name>
<evidence type="ECO:0000313" key="1">
    <source>
        <dbReference type="EMBL" id="KAB0581093.1"/>
    </source>
</evidence>
<accession>A0A643FEG2</accession>
<dbReference type="Proteomes" id="UP000430120">
    <property type="component" value="Unassembled WGS sequence"/>
</dbReference>
<comment type="caution">
    <text evidence="1">The sequence shown here is derived from an EMBL/GenBank/DDBJ whole genome shotgun (WGS) entry which is preliminary data.</text>
</comment>
<organism evidence="1 2">
    <name type="scientific">Ideonella dechloratans</name>
    <dbReference type="NCBI Taxonomy" id="36863"/>
    <lineage>
        <taxon>Bacteria</taxon>
        <taxon>Pseudomonadati</taxon>
        <taxon>Pseudomonadota</taxon>
        <taxon>Betaproteobacteria</taxon>
        <taxon>Burkholderiales</taxon>
        <taxon>Sphaerotilaceae</taxon>
        <taxon>Ideonella</taxon>
    </lineage>
</organism>